<dbReference type="GO" id="GO:0000160">
    <property type="term" value="P:phosphorelay signal transduction system"/>
    <property type="evidence" value="ECO:0007669"/>
    <property type="project" value="InterPro"/>
</dbReference>
<dbReference type="InterPro" id="IPR039420">
    <property type="entry name" value="WalR-like"/>
</dbReference>
<name>A0A918SW55_9GAMM</name>
<keyword evidence="7" id="KW-1185">Reference proteome</keyword>
<dbReference type="PROSITE" id="PS50110">
    <property type="entry name" value="RESPONSE_REGULATORY"/>
    <property type="match status" value="1"/>
</dbReference>
<evidence type="ECO:0000256" key="2">
    <source>
        <dbReference type="ARBA" id="ARBA00023125"/>
    </source>
</evidence>
<dbReference type="InterPro" id="IPR000792">
    <property type="entry name" value="Tscrpt_reg_LuxR_C"/>
</dbReference>
<dbReference type="InterPro" id="IPR016032">
    <property type="entry name" value="Sig_transdc_resp-reg_C-effctor"/>
</dbReference>
<dbReference type="CDD" id="cd06170">
    <property type="entry name" value="LuxR_C_like"/>
    <property type="match status" value="1"/>
</dbReference>
<dbReference type="Gene3D" id="3.40.50.2300">
    <property type="match status" value="1"/>
</dbReference>
<dbReference type="SUPFAM" id="SSF46894">
    <property type="entry name" value="C-terminal effector domain of the bipartite response regulators"/>
    <property type="match status" value="1"/>
</dbReference>
<dbReference type="EMBL" id="BMYD01000001">
    <property type="protein sequence ID" value="GHA74472.1"/>
    <property type="molecule type" value="Genomic_DNA"/>
</dbReference>
<feature type="domain" description="Response regulatory" evidence="5">
    <location>
        <begin position="8"/>
        <end position="124"/>
    </location>
</feature>
<evidence type="ECO:0000256" key="1">
    <source>
        <dbReference type="ARBA" id="ARBA00022553"/>
    </source>
</evidence>
<keyword evidence="2 6" id="KW-0238">DNA-binding</keyword>
<dbReference type="AlphaFoldDB" id="A0A918SW55"/>
<dbReference type="SUPFAM" id="SSF52172">
    <property type="entry name" value="CheY-like"/>
    <property type="match status" value="1"/>
</dbReference>
<dbReference type="RefSeq" id="WP_189453778.1">
    <property type="nucleotide sequence ID" value="NZ_BMYD01000001.1"/>
</dbReference>
<reference evidence="6" key="1">
    <citation type="journal article" date="2014" name="Int. J. Syst. Evol. Microbiol.">
        <title>Complete genome sequence of Corynebacterium casei LMG S-19264T (=DSM 44701T), isolated from a smear-ripened cheese.</title>
        <authorList>
            <consortium name="US DOE Joint Genome Institute (JGI-PGF)"/>
            <person name="Walter F."/>
            <person name="Albersmeier A."/>
            <person name="Kalinowski J."/>
            <person name="Ruckert C."/>
        </authorList>
    </citation>
    <scope>NUCLEOTIDE SEQUENCE</scope>
    <source>
        <strain evidence="6">KCTC 23077</strain>
    </source>
</reference>
<evidence type="ECO:0000256" key="3">
    <source>
        <dbReference type="PROSITE-ProRule" id="PRU00169"/>
    </source>
</evidence>
<dbReference type="CDD" id="cd17535">
    <property type="entry name" value="REC_NarL-like"/>
    <property type="match status" value="1"/>
</dbReference>
<dbReference type="GO" id="GO:0006355">
    <property type="term" value="P:regulation of DNA-templated transcription"/>
    <property type="evidence" value="ECO:0007669"/>
    <property type="project" value="InterPro"/>
</dbReference>
<dbReference type="InterPro" id="IPR001789">
    <property type="entry name" value="Sig_transdc_resp-reg_receiver"/>
</dbReference>
<evidence type="ECO:0000313" key="7">
    <source>
        <dbReference type="Proteomes" id="UP000646426"/>
    </source>
</evidence>
<dbReference type="PRINTS" id="PR00038">
    <property type="entry name" value="HTHLUXR"/>
</dbReference>
<organism evidence="6 7">
    <name type="scientific">Cognatilysobacter bugurensis</name>
    <dbReference type="NCBI Taxonomy" id="543356"/>
    <lineage>
        <taxon>Bacteria</taxon>
        <taxon>Pseudomonadati</taxon>
        <taxon>Pseudomonadota</taxon>
        <taxon>Gammaproteobacteria</taxon>
        <taxon>Lysobacterales</taxon>
        <taxon>Lysobacteraceae</taxon>
        <taxon>Cognatilysobacter</taxon>
    </lineage>
</organism>
<dbReference type="PANTHER" id="PTHR43214">
    <property type="entry name" value="TWO-COMPONENT RESPONSE REGULATOR"/>
    <property type="match status" value="1"/>
</dbReference>
<evidence type="ECO:0000259" key="5">
    <source>
        <dbReference type="PROSITE" id="PS50110"/>
    </source>
</evidence>
<accession>A0A918SW55</accession>
<keyword evidence="1 3" id="KW-0597">Phosphoprotein</keyword>
<dbReference type="SMART" id="SM00448">
    <property type="entry name" value="REC"/>
    <property type="match status" value="1"/>
</dbReference>
<dbReference type="InterPro" id="IPR058245">
    <property type="entry name" value="NreC/VraR/RcsB-like_REC"/>
</dbReference>
<evidence type="ECO:0000313" key="6">
    <source>
        <dbReference type="EMBL" id="GHA74472.1"/>
    </source>
</evidence>
<gene>
    <name evidence="6" type="ORF">GCM10007067_09340</name>
</gene>
<dbReference type="InterPro" id="IPR011006">
    <property type="entry name" value="CheY-like_superfamily"/>
</dbReference>
<sequence>MGSMPPLKIVLVDDHPIVRAGFRQLLDLESDLTVTAEAGNAKELAALMLTTPFDLLILDLSLPDGDGLVMIRHLLAQRPNLPIIVLSMHSGPLYMHEARTAGARGFVSKSSHPDEILLAIQAVRRGDTYFDEDGHADGEEPGEALLARVPQLTQREAQVLLLLARGHSVARVASTIGINPKTAYAHRASIYNKLGFSTDIALRRFAIQNGLIEPD</sequence>
<comment type="caution">
    <text evidence="6">The sequence shown here is derived from an EMBL/GenBank/DDBJ whole genome shotgun (WGS) entry which is preliminary data.</text>
</comment>
<proteinExistence type="predicted"/>
<dbReference type="Pfam" id="PF00196">
    <property type="entry name" value="GerE"/>
    <property type="match status" value="1"/>
</dbReference>
<feature type="modified residue" description="4-aspartylphosphate" evidence="3">
    <location>
        <position position="59"/>
    </location>
</feature>
<dbReference type="SMART" id="SM00421">
    <property type="entry name" value="HTH_LUXR"/>
    <property type="match status" value="1"/>
</dbReference>
<protein>
    <submittedName>
        <fullName evidence="6">DNA-binding response regulator</fullName>
    </submittedName>
</protein>
<evidence type="ECO:0000259" key="4">
    <source>
        <dbReference type="PROSITE" id="PS50043"/>
    </source>
</evidence>
<dbReference type="Proteomes" id="UP000646426">
    <property type="component" value="Unassembled WGS sequence"/>
</dbReference>
<reference evidence="6" key="2">
    <citation type="submission" date="2020-09" db="EMBL/GenBank/DDBJ databases">
        <authorList>
            <person name="Sun Q."/>
            <person name="Kim S."/>
        </authorList>
    </citation>
    <scope>NUCLEOTIDE SEQUENCE</scope>
    <source>
        <strain evidence="6">KCTC 23077</strain>
    </source>
</reference>
<dbReference type="Pfam" id="PF00072">
    <property type="entry name" value="Response_reg"/>
    <property type="match status" value="1"/>
</dbReference>
<dbReference type="PANTHER" id="PTHR43214:SF43">
    <property type="entry name" value="TWO-COMPONENT RESPONSE REGULATOR"/>
    <property type="match status" value="1"/>
</dbReference>
<dbReference type="GO" id="GO:0003677">
    <property type="term" value="F:DNA binding"/>
    <property type="evidence" value="ECO:0007669"/>
    <property type="project" value="UniProtKB-KW"/>
</dbReference>
<dbReference type="PROSITE" id="PS50043">
    <property type="entry name" value="HTH_LUXR_2"/>
    <property type="match status" value="1"/>
</dbReference>
<feature type="domain" description="HTH luxR-type" evidence="4">
    <location>
        <begin position="145"/>
        <end position="210"/>
    </location>
</feature>